<organism evidence="2">
    <name type="scientific">Hexamita inflata</name>
    <dbReference type="NCBI Taxonomy" id="28002"/>
    <lineage>
        <taxon>Eukaryota</taxon>
        <taxon>Metamonada</taxon>
        <taxon>Diplomonadida</taxon>
        <taxon>Hexamitidae</taxon>
        <taxon>Hexamitinae</taxon>
        <taxon>Hexamita</taxon>
    </lineage>
</organism>
<evidence type="ECO:0000313" key="4">
    <source>
        <dbReference type="Proteomes" id="UP001642409"/>
    </source>
</evidence>
<gene>
    <name evidence="2" type="ORF">HINF_LOCUS39891</name>
    <name evidence="3" type="ORF">HINF_LOCUS7064</name>
</gene>
<keyword evidence="4" id="KW-1185">Reference proteome</keyword>
<name>A0AA86Q505_9EUKA</name>
<reference evidence="2" key="1">
    <citation type="submission" date="2023-06" db="EMBL/GenBank/DDBJ databases">
        <authorList>
            <person name="Kurt Z."/>
        </authorList>
    </citation>
    <scope>NUCLEOTIDE SEQUENCE</scope>
</reference>
<feature type="region of interest" description="Disordered" evidence="1">
    <location>
        <begin position="1"/>
        <end position="48"/>
    </location>
</feature>
<sequence length="298" mass="33484">MSDSESSSTSSSSEPDDTAQSSYMSKQTQIQAHKQTQNTQQESSISDDAEFQKNMKQSNTVFNEVKRCGFSNAVVQTGKGYCVQNGIVFTREYTVPTIDKQTQKNENDEIRTQIHEEQIQANENKTQPKTNQNEHEELSSRLWLVFLDSELGPLSVLTYFPHLVREPLEANSAEEVTIIVQVDQLCANGWFWAVIGELVHQNILRYVVDVKERFQLGVVSAPTADQELGWGEGAHAMAVESGGLHTAEIVLNRLELHSLQIKLPKVIKSLRIGHTTKHIHLVVQNTRSVLSTRSRPQS</sequence>
<dbReference type="AlphaFoldDB" id="A0AA86Q505"/>
<proteinExistence type="predicted"/>
<dbReference type="EMBL" id="CAXDID020000014">
    <property type="protein sequence ID" value="CAL5982279.1"/>
    <property type="molecule type" value="Genomic_DNA"/>
</dbReference>
<dbReference type="EMBL" id="CATOUU010000831">
    <property type="protein sequence ID" value="CAI9952246.1"/>
    <property type="molecule type" value="Genomic_DNA"/>
</dbReference>
<feature type="compositionally biased region" description="Low complexity" evidence="1">
    <location>
        <begin position="1"/>
        <end position="13"/>
    </location>
</feature>
<protein>
    <submittedName>
        <fullName evidence="3">Hypothetical_protein</fullName>
    </submittedName>
</protein>
<comment type="caution">
    <text evidence="2">The sequence shown here is derived from an EMBL/GenBank/DDBJ whole genome shotgun (WGS) entry which is preliminary data.</text>
</comment>
<evidence type="ECO:0000313" key="2">
    <source>
        <dbReference type="EMBL" id="CAI9952246.1"/>
    </source>
</evidence>
<evidence type="ECO:0000313" key="3">
    <source>
        <dbReference type="EMBL" id="CAL5982279.1"/>
    </source>
</evidence>
<reference evidence="3 4" key="2">
    <citation type="submission" date="2024-07" db="EMBL/GenBank/DDBJ databases">
        <authorList>
            <person name="Akdeniz Z."/>
        </authorList>
    </citation>
    <scope>NUCLEOTIDE SEQUENCE [LARGE SCALE GENOMIC DNA]</scope>
</reference>
<accession>A0AA86Q505</accession>
<feature type="compositionally biased region" description="Polar residues" evidence="1">
    <location>
        <begin position="19"/>
        <end position="46"/>
    </location>
</feature>
<dbReference type="Proteomes" id="UP001642409">
    <property type="component" value="Unassembled WGS sequence"/>
</dbReference>
<evidence type="ECO:0000256" key="1">
    <source>
        <dbReference type="SAM" id="MobiDB-lite"/>
    </source>
</evidence>